<dbReference type="InterPro" id="IPR008928">
    <property type="entry name" value="6-hairpin_glycosidase_sf"/>
</dbReference>
<dbReference type="NCBIfam" id="TIGR01180">
    <property type="entry name" value="aman2_put"/>
    <property type="match status" value="1"/>
</dbReference>
<dbReference type="Proteomes" id="UP000472335">
    <property type="component" value="Unassembled WGS sequence"/>
</dbReference>
<protein>
    <submittedName>
        <fullName evidence="5">Glycoside hydrolase family 92 protein</fullName>
    </submittedName>
</protein>
<gene>
    <name evidence="5" type="ORF">G5C60_03245</name>
</gene>
<feature type="chain" id="PRO_5039363440" evidence="2">
    <location>
        <begin position="31"/>
        <end position="981"/>
    </location>
</feature>
<dbReference type="RefSeq" id="WP_165254626.1">
    <property type="nucleotide sequence ID" value="NZ_JAAKZY010000006.1"/>
</dbReference>
<dbReference type="SUPFAM" id="SSF48208">
    <property type="entry name" value="Six-hairpin glycosidases"/>
    <property type="match status" value="1"/>
</dbReference>
<feature type="domain" description="Glycosyl hydrolase family 92 N-terminal" evidence="4">
    <location>
        <begin position="45"/>
        <end position="306"/>
    </location>
</feature>
<dbReference type="GO" id="GO:0006516">
    <property type="term" value="P:glycoprotein catabolic process"/>
    <property type="evidence" value="ECO:0007669"/>
    <property type="project" value="TreeGrafter"/>
</dbReference>
<keyword evidence="2" id="KW-0732">Signal</keyword>
<dbReference type="PANTHER" id="PTHR12143">
    <property type="entry name" value="PEPTIDE N-GLYCANASE PNGASE -RELATED"/>
    <property type="match status" value="1"/>
</dbReference>
<dbReference type="EMBL" id="JAAKZY010000006">
    <property type="protein sequence ID" value="NGO06707.1"/>
    <property type="molecule type" value="Genomic_DNA"/>
</dbReference>
<keyword evidence="5" id="KW-0378">Hydrolase</keyword>
<organism evidence="5 6">
    <name type="scientific">Streptomyces scabichelini</name>
    <dbReference type="NCBI Taxonomy" id="2711217"/>
    <lineage>
        <taxon>Bacteria</taxon>
        <taxon>Bacillati</taxon>
        <taxon>Actinomycetota</taxon>
        <taxon>Actinomycetes</taxon>
        <taxon>Kitasatosporales</taxon>
        <taxon>Streptomycetaceae</taxon>
        <taxon>Streptomyces</taxon>
    </lineage>
</organism>
<accession>A0A6G4UYF1</accession>
<keyword evidence="6" id="KW-1185">Reference proteome</keyword>
<dbReference type="PANTHER" id="PTHR12143:SF39">
    <property type="entry name" value="SECRETED PROTEIN"/>
    <property type="match status" value="1"/>
</dbReference>
<proteinExistence type="predicted"/>
<dbReference type="Gene3D" id="1.20.1050.60">
    <property type="entry name" value="alpha-1,2-mannosidase"/>
    <property type="match status" value="1"/>
</dbReference>
<dbReference type="Gene3D" id="2.70.98.10">
    <property type="match status" value="1"/>
</dbReference>
<dbReference type="GO" id="GO:0000224">
    <property type="term" value="F:peptide-N4-(N-acetyl-beta-glucosaminyl)asparagine amidase activity"/>
    <property type="evidence" value="ECO:0007669"/>
    <property type="project" value="TreeGrafter"/>
</dbReference>
<dbReference type="Gene3D" id="1.20.1610.10">
    <property type="entry name" value="alpha-1,2-mannosidases domains"/>
    <property type="match status" value="1"/>
</dbReference>
<evidence type="ECO:0000259" key="3">
    <source>
        <dbReference type="Pfam" id="PF07971"/>
    </source>
</evidence>
<dbReference type="InterPro" id="IPR014718">
    <property type="entry name" value="GH-type_carb-bd"/>
</dbReference>
<evidence type="ECO:0000259" key="4">
    <source>
        <dbReference type="Pfam" id="PF17678"/>
    </source>
</evidence>
<evidence type="ECO:0000313" key="5">
    <source>
        <dbReference type="EMBL" id="NGO06707.1"/>
    </source>
</evidence>
<feature type="domain" description="Glycosyl hydrolase family 92" evidence="3">
    <location>
        <begin position="312"/>
        <end position="769"/>
    </location>
</feature>
<dbReference type="InterPro" id="IPR005887">
    <property type="entry name" value="GH92_a_mannosidase_put"/>
</dbReference>
<comment type="caution">
    <text evidence="5">The sequence shown here is derived from an EMBL/GenBank/DDBJ whole genome shotgun (WGS) entry which is preliminary data.</text>
</comment>
<dbReference type="AlphaFoldDB" id="A0A6G4UYF1"/>
<feature type="region of interest" description="Disordered" evidence="1">
    <location>
        <begin position="786"/>
        <end position="807"/>
    </location>
</feature>
<evidence type="ECO:0000256" key="1">
    <source>
        <dbReference type="SAM" id="MobiDB-lite"/>
    </source>
</evidence>
<evidence type="ECO:0000256" key="2">
    <source>
        <dbReference type="SAM" id="SignalP"/>
    </source>
</evidence>
<dbReference type="GO" id="GO:0030246">
    <property type="term" value="F:carbohydrate binding"/>
    <property type="evidence" value="ECO:0007669"/>
    <property type="project" value="InterPro"/>
</dbReference>
<evidence type="ECO:0000313" key="6">
    <source>
        <dbReference type="Proteomes" id="UP000472335"/>
    </source>
</evidence>
<dbReference type="InterPro" id="IPR050883">
    <property type="entry name" value="PNGase"/>
</dbReference>
<feature type="signal peptide" evidence="2">
    <location>
        <begin position="1"/>
        <end position="30"/>
    </location>
</feature>
<name>A0A6G4UYF1_9ACTN</name>
<dbReference type="InterPro" id="IPR012939">
    <property type="entry name" value="Glyco_hydro_92"/>
</dbReference>
<dbReference type="Gene3D" id="3.30.2080.10">
    <property type="entry name" value="GH92 mannosidase domain"/>
    <property type="match status" value="1"/>
</dbReference>
<dbReference type="GO" id="GO:0005829">
    <property type="term" value="C:cytosol"/>
    <property type="evidence" value="ECO:0007669"/>
    <property type="project" value="TreeGrafter"/>
</dbReference>
<dbReference type="Pfam" id="PF17678">
    <property type="entry name" value="Glyco_hydro_92N"/>
    <property type="match status" value="1"/>
</dbReference>
<dbReference type="GO" id="GO:0005975">
    <property type="term" value="P:carbohydrate metabolic process"/>
    <property type="evidence" value="ECO:0007669"/>
    <property type="project" value="InterPro"/>
</dbReference>
<reference evidence="5 6" key="1">
    <citation type="submission" date="2020-02" db="EMBL/GenBank/DDBJ databases">
        <title>Whole-genome analyses of novel actinobacteria.</title>
        <authorList>
            <person name="Sahin N."/>
            <person name="Gencbay T."/>
        </authorList>
    </citation>
    <scope>NUCLEOTIDE SEQUENCE [LARGE SCALE GENOMIC DNA]</scope>
    <source>
        <strain evidence="5 6">HC44</strain>
    </source>
</reference>
<dbReference type="Pfam" id="PF07971">
    <property type="entry name" value="Glyco_hydro_92"/>
    <property type="match status" value="1"/>
</dbReference>
<dbReference type="InterPro" id="IPR041371">
    <property type="entry name" value="GH92_N"/>
</dbReference>
<sequence length="981" mass="105611">MLLRSSARSWRRVVLLVCALAGLLSTTLVSAPSSAASDLGPFEAVDQFIGTEMDTTQNKSNDAYGNTYPGAAVPFGMVQSSPTTYKPGNPLVGEKGGYEYTAGLIRGFGMTRYSGSGCTGRYGGYEFPVIPYAGQLDNGVLPSNPSTNIKDYYLGFDHANEVAQPGYYSVDLDNGVTAELTATKRTAVSTFDFPKSGDSTLLLDVSGPNNRTFGSEVTIDPETRTVSGWMYGADVCDNGNYYRAYFSTTYDKDFKSYGVWKDGAMTAGARHAVKSTDDVSADYRHDTGAWITFADGAKVTSKTGLSYVDVENAAENRDTETGKASFGKVRTQAKNLWKEALGTIDVDGGTDEERTKFYTALYHSFLHPNIRDDVGGEYLGYDGKVHTVEKGRHFYKNFAGSGWDMYRSQAQLIALTFPEVANDINESIVLLTEQTGSWAPGAARMQGDNLQVIVSTLDDMGATDYDREAALESMVSTQVLPATKTTRTDGYQYFATGLIENRKGDFATSRVLEYSIDDFAIAQLAQRLGDEKSYDFFMGRAQSWMNVFDPETRHIRPRERTGFDRGFDLRVREDSAGRGQFNQSTGYQYGWLVPHNLATLIEKRGGIEASMTALDILMKDLDAGAYTQTGNYLSNQAAFGTPWVYNWLRAPEKTTDVLYRAVEEMYDTSPSGLPGNDDQGALSAWYVFANLGVFPTIYGTGDLVVSAPMFGKIVIDPVGGDRDIRIKAEGVEDGKRYTAGLRVDRAPQSSSWIDAEFVRSGGTLDFAMSATPKGWGTGADDVPPSYADGSDARNNVGTTPDGRGNLGSMDFSDWSLSRESLAKAGAKPGAEIPLDGTGITFTWPDTAPGKPDNWLPHGQRVDLANAPADSISFLGLATNGPAAGTATVEYTDGSTQQVALGFTDWAAPASASASTSTSAGNIELITVTGRNNANGSSGDGTFRVFATRPAALDAGKVVDAVVLPQGSDQGVMHVFDVATSK</sequence>